<proteinExistence type="predicted"/>
<dbReference type="Pfam" id="PF13359">
    <property type="entry name" value="DDE_Tnp_4"/>
    <property type="match status" value="1"/>
</dbReference>
<reference evidence="4 5" key="1">
    <citation type="submission" date="2014-04" db="EMBL/GenBank/DDBJ databases">
        <title>Evolutionary Origins and Diversification of the Mycorrhizal Mutualists.</title>
        <authorList>
            <consortium name="DOE Joint Genome Institute"/>
            <consortium name="Mycorrhizal Genomics Consortium"/>
            <person name="Kohler A."/>
            <person name="Kuo A."/>
            <person name="Nagy L.G."/>
            <person name="Floudas D."/>
            <person name="Copeland A."/>
            <person name="Barry K.W."/>
            <person name="Cichocki N."/>
            <person name="Veneault-Fourrey C."/>
            <person name="LaButti K."/>
            <person name="Lindquist E.A."/>
            <person name="Lipzen A."/>
            <person name="Lundell T."/>
            <person name="Morin E."/>
            <person name="Murat C."/>
            <person name="Riley R."/>
            <person name="Ohm R."/>
            <person name="Sun H."/>
            <person name="Tunlid A."/>
            <person name="Henrissat B."/>
            <person name="Grigoriev I.V."/>
            <person name="Hibbett D.S."/>
            <person name="Martin F."/>
        </authorList>
    </citation>
    <scope>NUCLEOTIDE SEQUENCE [LARGE SCALE GENOMIC DNA]</scope>
    <source>
        <strain evidence="4 5">MD-312</strain>
    </source>
</reference>
<dbReference type="EMBL" id="KN840117">
    <property type="protein sequence ID" value="KIJ57788.1"/>
    <property type="molecule type" value="Genomic_DNA"/>
</dbReference>
<dbReference type="Proteomes" id="UP000053820">
    <property type="component" value="Unassembled WGS sequence"/>
</dbReference>
<accession>A0A0C9VWY4</accession>
<evidence type="ECO:0000259" key="3">
    <source>
        <dbReference type="Pfam" id="PF13359"/>
    </source>
</evidence>
<organism evidence="4 5">
    <name type="scientific">Hydnomerulius pinastri MD-312</name>
    <dbReference type="NCBI Taxonomy" id="994086"/>
    <lineage>
        <taxon>Eukaryota</taxon>
        <taxon>Fungi</taxon>
        <taxon>Dikarya</taxon>
        <taxon>Basidiomycota</taxon>
        <taxon>Agaricomycotina</taxon>
        <taxon>Agaricomycetes</taxon>
        <taxon>Agaricomycetidae</taxon>
        <taxon>Boletales</taxon>
        <taxon>Boletales incertae sedis</taxon>
        <taxon>Leucogyrophana</taxon>
    </lineage>
</organism>
<name>A0A0C9VWY4_9AGAM</name>
<keyword evidence="2" id="KW-0479">Metal-binding</keyword>
<dbReference type="HOGENOM" id="CLU_018552_1_2_1"/>
<protein>
    <submittedName>
        <fullName evidence="4">Unplaced genomic scaffold scaffold_283, whole genome shotgun sequence</fullName>
    </submittedName>
</protein>
<gene>
    <name evidence="4" type="ORF">HYDPIDRAFT_103840</name>
</gene>
<dbReference type="InterPro" id="IPR027806">
    <property type="entry name" value="HARBI1_dom"/>
</dbReference>
<evidence type="ECO:0000256" key="1">
    <source>
        <dbReference type="ARBA" id="ARBA00001968"/>
    </source>
</evidence>
<dbReference type="AlphaFoldDB" id="A0A0C9VWY4"/>
<sequence length="261" mass="29844">MRAPQIQLLEHFADHRPGLFRKKLRVDPDIFDDILDQISDHPIFQSRSNNPQLPVALQLAIFLNRAGHYGNAISPEDVAQWAGISVGSVINCTNRTIIAILDQHDTFISFPQHNSEDTECAKAYTEEQTCPEWRNGFLATDGSGLPLFQKPGFYGETFYDRKSRYSLNCQLVMMPHNLLIVDYAMGHPGSAHDAYAFQSTRIAKEHATLLCDDEWLWADSAYPSAKWSVVPFKKPKHGRLLRNERTFNYYLSKVIFLSHIF</sequence>
<dbReference type="OrthoDB" id="2687688at2759"/>
<evidence type="ECO:0000313" key="5">
    <source>
        <dbReference type="Proteomes" id="UP000053820"/>
    </source>
</evidence>
<keyword evidence="5" id="KW-1185">Reference proteome</keyword>
<evidence type="ECO:0000313" key="4">
    <source>
        <dbReference type="EMBL" id="KIJ57788.1"/>
    </source>
</evidence>
<evidence type="ECO:0000256" key="2">
    <source>
        <dbReference type="ARBA" id="ARBA00022723"/>
    </source>
</evidence>
<dbReference type="GO" id="GO:0046872">
    <property type="term" value="F:metal ion binding"/>
    <property type="evidence" value="ECO:0007669"/>
    <property type="project" value="UniProtKB-KW"/>
</dbReference>
<feature type="domain" description="DDE Tnp4" evidence="3">
    <location>
        <begin position="141"/>
        <end position="254"/>
    </location>
</feature>
<comment type="cofactor">
    <cofactor evidence="1">
        <name>a divalent metal cation</name>
        <dbReference type="ChEBI" id="CHEBI:60240"/>
    </cofactor>
</comment>